<feature type="domain" description="RecA family profile 1" evidence="2">
    <location>
        <begin position="1"/>
        <end position="157"/>
    </location>
</feature>
<dbReference type="GO" id="GO:0140664">
    <property type="term" value="F:ATP-dependent DNA damage sensor activity"/>
    <property type="evidence" value="ECO:0007669"/>
    <property type="project" value="InterPro"/>
</dbReference>
<proteinExistence type="predicted"/>
<sequence length="228" mass="25723">MIGHFVARHSEALPELDADEIRDNIYFDSMADQETQLHIFNYQLPILIHDSHVSQEYDEVESTQHEESTANENEEKRVERFKKKPVKLIIIDSITNNFRSEFNISAATDQTGHPGNNHNSGFRSSILQRSADICEIGLRLRSLADQFGMAVVCVNQVTDVIRPESASMASTVYTYEGSSVFPALDDPMSLKKPALGLVWENTINARVILQRTRLPERQGSEVYPEATA</sequence>
<dbReference type="GO" id="GO:0005524">
    <property type="term" value="F:ATP binding"/>
    <property type="evidence" value="ECO:0007669"/>
    <property type="project" value="InterPro"/>
</dbReference>
<dbReference type="InterPro" id="IPR020588">
    <property type="entry name" value="RecA_ATP-bd"/>
</dbReference>
<dbReference type="GO" id="GO:0033065">
    <property type="term" value="C:Rad51C-XRCC3 complex"/>
    <property type="evidence" value="ECO:0007669"/>
    <property type="project" value="TreeGrafter"/>
</dbReference>
<dbReference type="Gene3D" id="3.40.50.300">
    <property type="entry name" value="P-loop containing nucleotide triphosphate hydrolases"/>
    <property type="match status" value="1"/>
</dbReference>
<dbReference type="GO" id="GO:0000400">
    <property type="term" value="F:four-way junction DNA binding"/>
    <property type="evidence" value="ECO:0007669"/>
    <property type="project" value="TreeGrafter"/>
</dbReference>
<dbReference type="SUPFAM" id="SSF52540">
    <property type="entry name" value="P-loop containing nucleoside triphosphate hydrolases"/>
    <property type="match status" value="1"/>
</dbReference>
<dbReference type="PROSITE" id="PS50162">
    <property type="entry name" value="RECA_2"/>
    <property type="match status" value="1"/>
</dbReference>
<evidence type="ECO:0000256" key="1">
    <source>
        <dbReference type="SAM" id="MobiDB-lite"/>
    </source>
</evidence>
<dbReference type="PANTHER" id="PTHR46487">
    <property type="entry name" value="DNA REPAIR PROTEIN XRCC3"/>
    <property type="match status" value="1"/>
</dbReference>
<dbReference type="PANTHER" id="PTHR46487:SF1">
    <property type="entry name" value="DNA REPAIR PROTEIN XRCC3"/>
    <property type="match status" value="1"/>
</dbReference>
<gene>
    <name evidence="3" type="ORF">BGZ65_003719</name>
</gene>
<dbReference type="GO" id="GO:0000722">
    <property type="term" value="P:telomere maintenance via recombination"/>
    <property type="evidence" value="ECO:0007669"/>
    <property type="project" value="TreeGrafter"/>
</dbReference>
<dbReference type="OrthoDB" id="1861185at2759"/>
<reference evidence="3" key="1">
    <citation type="journal article" date="2020" name="Fungal Divers.">
        <title>Resolving the Mortierellaceae phylogeny through synthesis of multi-gene phylogenetics and phylogenomics.</title>
        <authorList>
            <person name="Vandepol N."/>
            <person name="Liber J."/>
            <person name="Desiro A."/>
            <person name="Na H."/>
            <person name="Kennedy M."/>
            <person name="Barry K."/>
            <person name="Grigoriev I.V."/>
            <person name="Miller A.N."/>
            <person name="O'Donnell K."/>
            <person name="Stajich J.E."/>
            <person name="Bonito G."/>
        </authorList>
    </citation>
    <scope>NUCLEOTIDE SEQUENCE</scope>
    <source>
        <strain evidence="3">MES-2147</strain>
    </source>
</reference>
<organism evidence="3 4">
    <name type="scientific">Modicella reniformis</name>
    <dbReference type="NCBI Taxonomy" id="1440133"/>
    <lineage>
        <taxon>Eukaryota</taxon>
        <taxon>Fungi</taxon>
        <taxon>Fungi incertae sedis</taxon>
        <taxon>Mucoromycota</taxon>
        <taxon>Mortierellomycotina</taxon>
        <taxon>Mortierellomycetes</taxon>
        <taxon>Mortierellales</taxon>
        <taxon>Mortierellaceae</taxon>
        <taxon>Modicella</taxon>
    </lineage>
</organism>
<accession>A0A9P6IKT6</accession>
<feature type="non-terminal residue" evidence="3">
    <location>
        <position position="228"/>
    </location>
</feature>
<evidence type="ECO:0000313" key="4">
    <source>
        <dbReference type="Proteomes" id="UP000749646"/>
    </source>
</evidence>
<dbReference type="AlphaFoldDB" id="A0A9P6IKT6"/>
<dbReference type="InterPro" id="IPR027417">
    <property type="entry name" value="P-loop_NTPase"/>
</dbReference>
<dbReference type="GO" id="GO:0071140">
    <property type="term" value="P:resolution of mitotic recombination intermediates"/>
    <property type="evidence" value="ECO:0007669"/>
    <property type="project" value="TreeGrafter"/>
</dbReference>
<dbReference type="GO" id="GO:0061982">
    <property type="term" value="P:meiosis I cell cycle process"/>
    <property type="evidence" value="ECO:0007669"/>
    <property type="project" value="UniProtKB-ARBA"/>
</dbReference>
<dbReference type="GO" id="GO:0090656">
    <property type="term" value="P:t-circle formation"/>
    <property type="evidence" value="ECO:0007669"/>
    <property type="project" value="TreeGrafter"/>
</dbReference>
<dbReference type="GO" id="GO:0045003">
    <property type="term" value="P:double-strand break repair via synthesis-dependent strand annealing"/>
    <property type="evidence" value="ECO:0007669"/>
    <property type="project" value="TreeGrafter"/>
</dbReference>
<feature type="compositionally biased region" description="Basic and acidic residues" evidence="1">
    <location>
        <begin position="62"/>
        <end position="77"/>
    </location>
</feature>
<comment type="caution">
    <text evidence="3">The sequence shown here is derived from an EMBL/GenBank/DDBJ whole genome shotgun (WGS) entry which is preliminary data.</text>
</comment>
<evidence type="ECO:0000259" key="2">
    <source>
        <dbReference type="PROSITE" id="PS50162"/>
    </source>
</evidence>
<dbReference type="Proteomes" id="UP000749646">
    <property type="component" value="Unassembled WGS sequence"/>
</dbReference>
<feature type="region of interest" description="Disordered" evidence="1">
    <location>
        <begin position="57"/>
        <end position="77"/>
    </location>
</feature>
<dbReference type="GO" id="GO:0005657">
    <property type="term" value="C:replication fork"/>
    <property type="evidence" value="ECO:0007669"/>
    <property type="project" value="TreeGrafter"/>
</dbReference>
<dbReference type="EMBL" id="JAAAHW010009913">
    <property type="protein sequence ID" value="KAF9934542.1"/>
    <property type="molecule type" value="Genomic_DNA"/>
</dbReference>
<name>A0A9P6IKT6_9FUNG</name>
<protein>
    <recommendedName>
        <fullName evidence="2">RecA family profile 1 domain-containing protein</fullName>
    </recommendedName>
</protein>
<keyword evidence="4" id="KW-1185">Reference proteome</keyword>
<evidence type="ECO:0000313" key="3">
    <source>
        <dbReference type="EMBL" id="KAF9934542.1"/>
    </source>
</evidence>